<evidence type="ECO:0008006" key="5">
    <source>
        <dbReference type="Google" id="ProtNLM"/>
    </source>
</evidence>
<protein>
    <recommendedName>
        <fullName evidence="5">Paraoxonase</fullName>
    </recommendedName>
</protein>
<comment type="caution">
    <text evidence="3">The sequence shown here is derived from an EMBL/GenBank/DDBJ whole genome shotgun (WGS) entry which is preliminary data.</text>
</comment>
<sequence>MTSRSTWLLVLVAALSAFIYPRVPLIQTFYSNTPDRLRHINNIGSGSYEVKFAEKLRSCEDIIHIESRGVAIVGCDAGRERWNTVMGIFLPGPVPSAELYVYDYKLPDAEALTQLQIVGYAPGEDLHTLGLAYDEDTSSLFIANHRRDGSRVDVFHLDFESHTLRHAHSIQHPLIRGPNSILLLNSHEFYVSNDHHFLAKDHPLLSKLETYTGFPTGTLVHVDMSPMLEDPTKAVDAEVVARLPFPNGIELVNDTTLVVASTNSASLRLYDITSPPPPPPPPPSGGSSRRHPTLRSRSSIQLPFLPDNLSKSSDGAIVIAGHPNAPSLSKFAAARHICNSPEEYAQAEPSVQEFCEKGKAGSWVSQWTQAEGARHLYVGTEYPTSCTAIRDLNRKIGIISGLYAKGLLVWRD</sequence>
<evidence type="ECO:0000313" key="3">
    <source>
        <dbReference type="EMBL" id="KAK8070498.1"/>
    </source>
</evidence>
<dbReference type="GeneID" id="92048076"/>
<accession>A0ABR1VGY3</accession>
<dbReference type="InterPro" id="IPR051288">
    <property type="entry name" value="Serum_paraoxonase/arylesterase"/>
</dbReference>
<feature type="region of interest" description="Disordered" evidence="1">
    <location>
        <begin position="269"/>
        <end position="295"/>
    </location>
</feature>
<dbReference type="RefSeq" id="XP_066664306.1">
    <property type="nucleotide sequence ID" value="XM_066815016.1"/>
</dbReference>
<dbReference type="Proteomes" id="UP001433268">
    <property type="component" value="Unassembled WGS sequence"/>
</dbReference>
<keyword evidence="2" id="KW-0732">Signal</keyword>
<reference evidence="3 4" key="1">
    <citation type="submission" date="2023-01" db="EMBL/GenBank/DDBJ databases">
        <title>Analysis of 21 Apiospora genomes using comparative genomics revels a genus with tremendous synthesis potential of carbohydrate active enzymes and secondary metabolites.</title>
        <authorList>
            <person name="Sorensen T."/>
        </authorList>
    </citation>
    <scope>NUCLEOTIDE SEQUENCE [LARGE SCALE GENOMIC DNA]</scope>
    <source>
        <strain evidence="3 4">CBS 114990</strain>
    </source>
</reference>
<proteinExistence type="predicted"/>
<evidence type="ECO:0000256" key="1">
    <source>
        <dbReference type="SAM" id="MobiDB-lite"/>
    </source>
</evidence>
<evidence type="ECO:0000313" key="4">
    <source>
        <dbReference type="Proteomes" id="UP001433268"/>
    </source>
</evidence>
<dbReference type="Gene3D" id="2.120.10.30">
    <property type="entry name" value="TolB, C-terminal domain"/>
    <property type="match status" value="1"/>
</dbReference>
<name>A0ABR1VGY3_9PEZI</name>
<organism evidence="3 4">
    <name type="scientific">Apiospora hydei</name>
    <dbReference type="NCBI Taxonomy" id="1337664"/>
    <lineage>
        <taxon>Eukaryota</taxon>
        <taxon>Fungi</taxon>
        <taxon>Dikarya</taxon>
        <taxon>Ascomycota</taxon>
        <taxon>Pezizomycotina</taxon>
        <taxon>Sordariomycetes</taxon>
        <taxon>Xylariomycetidae</taxon>
        <taxon>Amphisphaeriales</taxon>
        <taxon>Apiosporaceae</taxon>
        <taxon>Apiospora</taxon>
    </lineage>
</organism>
<gene>
    <name evidence="3" type="ORF">PG997_010701</name>
</gene>
<dbReference type="SUPFAM" id="SSF63829">
    <property type="entry name" value="Calcium-dependent phosphotriesterase"/>
    <property type="match status" value="1"/>
</dbReference>
<dbReference type="InterPro" id="IPR011042">
    <property type="entry name" value="6-blade_b-propeller_TolB-like"/>
</dbReference>
<dbReference type="PANTHER" id="PTHR11799:SF30">
    <property type="entry name" value="SERUM PARAOXONASE_ARYLESTERASE 2"/>
    <property type="match status" value="1"/>
</dbReference>
<feature type="signal peptide" evidence="2">
    <location>
        <begin position="1"/>
        <end position="17"/>
    </location>
</feature>
<feature type="compositionally biased region" description="Pro residues" evidence="1">
    <location>
        <begin position="274"/>
        <end position="284"/>
    </location>
</feature>
<dbReference type="EMBL" id="JAQQWN010000008">
    <property type="protein sequence ID" value="KAK8070498.1"/>
    <property type="molecule type" value="Genomic_DNA"/>
</dbReference>
<evidence type="ECO:0000256" key="2">
    <source>
        <dbReference type="SAM" id="SignalP"/>
    </source>
</evidence>
<feature type="chain" id="PRO_5045201638" description="Paraoxonase" evidence="2">
    <location>
        <begin position="18"/>
        <end position="412"/>
    </location>
</feature>
<dbReference type="PANTHER" id="PTHR11799">
    <property type="entry name" value="PARAOXONASE"/>
    <property type="match status" value="1"/>
</dbReference>
<keyword evidence="4" id="KW-1185">Reference proteome</keyword>